<gene>
    <name evidence="8" type="ORF">ACFSM5_16155</name>
</gene>
<evidence type="ECO:0000256" key="6">
    <source>
        <dbReference type="SAM" id="Phobius"/>
    </source>
</evidence>
<proteinExistence type="predicted"/>
<protein>
    <submittedName>
        <fullName evidence="8">MFS transporter</fullName>
    </submittedName>
</protein>
<dbReference type="SUPFAM" id="SSF103473">
    <property type="entry name" value="MFS general substrate transporter"/>
    <property type="match status" value="1"/>
</dbReference>
<keyword evidence="3 6" id="KW-0812">Transmembrane</keyword>
<evidence type="ECO:0000313" key="9">
    <source>
        <dbReference type="Proteomes" id="UP001597295"/>
    </source>
</evidence>
<keyword evidence="5 6" id="KW-0472">Membrane</keyword>
<evidence type="ECO:0000256" key="4">
    <source>
        <dbReference type="ARBA" id="ARBA00022989"/>
    </source>
</evidence>
<dbReference type="Gene3D" id="1.20.1250.20">
    <property type="entry name" value="MFS general substrate transporter like domains"/>
    <property type="match status" value="2"/>
</dbReference>
<feature type="transmembrane region" description="Helical" evidence="6">
    <location>
        <begin position="361"/>
        <end position="381"/>
    </location>
</feature>
<evidence type="ECO:0000256" key="5">
    <source>
        <dbReference type="ARBA" id="ARBA00023136"/>
    </source>
</evidence>
<feature type="domain" description="Major facilitator superfamily (MFS) profile" evidence="7">
    <location>
        <begin position="4"/>
        <end position="387"/>
    </location>
</feature>
<feature type="transmembrane region" description="Helical" evidence="6">
    <location>
        <begin position="236"/>
        <end position="255"/>
    </location>
</feature>
<dbReference type="InterPro" id="IPR036259">
    <property type="entry name" value="MFS_trans_sf"/>
</dbReference>
<feature type="transmembrane region" description="Helical" evidence="6">
    <location>
        <begin position="292"/>
        <end position="311"/>
    </location>
</feature>
<feature type="transmembrane region" description="Helical" evidence="6">
    <location>
        <begin position="160"/>
        <end position="180"/>
    </location>
</feature>
<dbReference type="EMBL" id="JBHUIP010000013">
    <property type="protein sequence ID" value="MFD2264438.1"/>
    <property type="molecule type" value="Genomic_DNA"/>
</dbReference>
<name>A0ABW5DUR8_9PROT</name>
<evidence type="ECO:0000259" key="7">
    <source>
        <dbReference type="PROSITE" id="PS50850"/>
    </source>
</evidence>
<dbReference type="InterPro" id="IPR011701">
    <property type="entry name" value="MFS"/>
</dbReference>
<organism evidence="8 9">
    <name type="scientific">Lacibacterium aquatile</name>
    <dbReference type="NCBI Taxonomy" id="1168082"/>
    <lineage>
        <taxon>Bacteria</taxon>
        <taxon>Pseudomonadati</taxon>
        <taxon>Pseudomonadota</taxon>
        <taxon>Alphaproteobacteria</taxon>
        <taxon>Rhodospirillales</taxon>
        <taxon>Rhodospirillaceae</taxon>
    </lineage>
</organism>
<feature type="transmembrane region" description="Helical" evidence="6">
    <location>
        <begin position="267"/>
        <end position="286"/>
    </location>
</feature>
<evidence type="ECO:0000256" key="2">
    <source>
        <dbReference type="ARBA" id="ARBA00022475"/>
    </source>
</evidence>
<dbReference type="InterPro" id="IPR020846">
    <property type="entry name" value="MFS_dom"/>
</dbReference>
<feature type="transmembrane region" description="Helical" evidence="6">
    <location>
        <begin position="99"/>
        <end position="118"/>
    </location>
</feature>
<reference evidence="9" key="1">
    <citation type="journal article" date="2019" name="Int. J. Syst. Evol. Microbiol.">
        <title>The Global Catalogue of Microorganisms (GCM) 10K type strain sequencing project: providing services to taxonomists for standard genome sequencing and annotation.</title>
        <authorList>
            <consortium name="The Broad Institute Genomics Platform"/>
            <consortium name="The Broad Institute Genome Sequencing Center for Infectious Disease"/>
            <person name="Wu L."/>
            <person name="Ma J."/>
        </authorList>
    </citation>
    <scope>NUCLEOTIDE SEQUENCE [LARGE SCALE GENOMIC DNA]</scope>
    <source>
        <strain evidence="9">CGMCC 1.19062</strain>
    </source>
</reference>
<feature type="transmembrane region" description="Helical" evidence="6">
    <location>
        <begin position="70"/>
        <end position="93"/>
    </location>
</feature>
<feature type="transmembrane region" description="Helical" evidence="6">
    <location>
        <begin position="331"/>
        <end position="355"/>
    </location>
</feature>
<comment type="subcellular location">
    <subcellularLocation>
        <location evidence="1">Cell membrane</location>
        <topology evidence="1">Multi-pass membrane protein</topology>
    </subcellularLocation>
</comment>
<comment type="caution">
    <text evidence="8">The sequence shown here is derived from an EMBL/GenBank/DDBJ whole genome shotgun (WGS) entry which is preliminary data.</text>
</comment>
<keyword evidence="2" id="KW-1003">Cell membrane</keyword>
<evidence type="ECO:0000313" key="8">
    <source>
        <dbReference type="EMBL" id="MFD2264438.1"/>
    </source>
</evidence>
<dbReference type="Pfam" id="PF07690">
    <property type="entry name" value="MFS_1"/>
    <property type="match status" value="1"/>
</dbReference>
<dbReference type="PANTHER" id="PTHR43124:SF10">
    <property type="entry name" value="PURINE EFFLUX PUMP PBUE"/>
    <property type="match status" value="1"/>
</dbReference>
<dbReference type="Proteomes" id="UP001597295">
    <property type="component" value="Unassembled WGS sequence"/>
</dbReference>
<dbReference type="InterPro" id="IPR050189">
    <property type="entry name" value="MFS_Efflux_Transporters"/>
</dbReference>
<dbReference type="PANTHER" id="PTHR43124">
    <property type="entry name" value="PURINE EFFLUX PUMP PBUE"/>
    <property type="match status" value="1"/>
</dbReference>
<dbReference type="RefSeq" id="WP_379877521.1">
    <property type="nucleotide sequence ID" value="NZ_JBHUIP010000013.1"/>
</dbReference>
<feature type="transmembrane region" description="Helical" evidence="6">
    <location>
        <begin position="201"/>
        <end position="224"/>
    </location>
</feature>
<evidence type="ECO:0000256" key="3">
    <source>
        <dbReference type="ARBA" id="ARBA00022692"/>
    </source>
</evidence>
<dbReference type="PROSITE" id="PS50850">
    <property type="entry name" value="MFS"/>
    <property type="match status" value="1"/>
</dbReference>
<feature type="transmembrane region" description="Helical" evidence="6">
    <location>
        <begin position="43"/>
        <end position="63"/>
    </location>
</feature>
<keyword evidence="4 6" id="KW-1133">Transmembrane helix</keyword>
<feature type="transmembrane region" description="Helical" evidence="6">
    <location>
        <begin position="130"/>
        <end position="154"/>
    </location>
</feature>
<evidence type="ECO:0000256" key="1">
    <source>
        <dbReference type="ARBA" id="ARBA00004651"/>
    </source>
</evidence>
<dbReference type="CDD" id="cd17324">
    <property type="entry name" value="MFS_NepI_like"/>
    <property type="match status" value="1"/>
</dbReference>
<keyword evidence="9" id="KW-1185">Reference proteome</keyword>
<sequence length="387" mass="39464">MMLRLLPLILGAFAIGAETFMISGVLPSLSSDLGISFSQSGALVTVFALTYAVGSPVLAVLTGGFERRRVLTSAIAVFALGNVAAGLTTGYAGLVGARVLLALSAGLFMPAAIAYATIDAGPERRGKAVAAIYSGMTMAIVVGVPLATILASAFSWRAAFLGVALLALVALLGIGAFLPRQDGMTTIGLRHRIDVARRPDVLQLLALTTLSLIGPFTISTYIGALMGETLGITGDQLAVVLLIFGLASVAGNSLGGYGADRWNREKFLASVLAACVLSFAIISLGANLQGTLGTILVVAGLALWGATGWAFPSIQQARLVSLDPKLAPVTLSLNTSALYFGTAIGSAFGGLIVKYEGVANIGWGAAMTGTAALILLLATCFRKVSAA</sequence>
<accession>A0ABW5DUR8</accession>